<feature type="chain" id="PRO_5021971546" description="tripeptidyl-peptidase II" evidence="16">
    <location>
        <begin position="27"/>
        <end position="598"/>
    </location>
</feature>
<dbReference type="PANTHER" id="PTHR14218">
    <property type="entry name" value="PROTEASE S8 TRIPEPTIDYL PEPTIDASE I CLN2"/>
    <property type="match status" value="1"/>
</dbReference>
<dbReference type="SUPFAM" id="SSF54897">
    <property type="entry name" value="Protease propeptides/inhibitors"/>
    <property type="match status" value="1"/>
</dbReference>
<keyword evidence="12" id="KW-0843">Virulence</keyword>
<keyword evidence="11 15" id="KW-0106">Calcium</keyword>
<evidence type="ECO:0000256" key="1">
    <source>
        <dbReference type="ARBA" id="ARBA00001910"/>
    </source>
</evidence>
<comment type="catalytic activity">
    <reaction evidence="1">
        <text>Release of an N-terminal tripeptide from a polypeptide.</text>
        <dbReference type="EC" id="3.4.14.10"/>
    </reaction>
</comment>
<keyword evidence="5" id="KW-0964">Secreted</keyword>
<keyword evidence="13" id="KW-0865">Zymogen</keyword>
<dbReference type="FunFam" id="3.40.50.200:FF:000015">
    <property type="entry name" value="Tripeptidyl peptidase A"/>
    <property type="match status" value="1"/>
</dbReference>
<dbReference type="InterPro" id="IPR036852">
    <property type="entry name" value="Peptidase_S8/S53_dom_sf"/>
</dbReference>
<evidence type="ECO:0000256" key="4">
    <source>
        <dbReference type="ARBA" id="ARBA00012462"/>
    </source>
</evidence>
<sequence length="598" mass="65055">MRIYTSLTSAALWGLPILAARQGMQAFESFNVPRGWEVKGAPPADSTLDFWIELAPETEGLVEQAIRQVSDPDSPRYAQYLSRDQLHDLVKPSSRGREAVINWLATSGASGRNVMTNGNRISFSLTVQEANDLMDTEFLTYRSTSEQTRTVVRTTHVSLPQSVVQYVKAVHPTTFFPKAERLTRRARLVSRSVSKSSVACEKDITPQCIRDLYNIKGVVPDEKSGFIGVPGFNDEFPSHSDLDMMIAKTSPMAKGANYTVVSVNNGTLIRDSRPSHEASADIQLTVSLTYPMRTRFYSVGGQGLLVPNLNFPNQSVNSNEPFLDFFKYLLDQKDASNIPHTIGLSYGEDENSVPQTYARAVCDSIAALALRGVTVTASSGDSGPGSACLTNDGTNKPHFTGDFPGGCPYLTSVGGTTGYPREKAWDASGGGFSNVWPRPWYQKNAVNAYLSKLGDTHKGLYNPEGRGYPDVAAPATNVVYFIHGKQEEYGGTSSASQIMAGMVALLNAKRLQSGKPTLGFINPWLYSLNGTGLTDIVDGYTYGCTGTGYFGQPTQKIPDANWTTATGWDPATGLGTLLFDQLLEKLPTFDCIKQQGPM</sequence>
<dbReference type="GO" id="GO:0008240">
    <property type="term" value="F:tripeptidyl-peptidase activity"/>
    <property type="evidence" value="ECO:0007669"/>
    <property type="project" value="UniProtKB-EC"/>
</dbReference>
<evidence type="ECO:0000256" key="15">
    <source>
        <dbReference type="PROSITE-ProRule" id="PRU01032"/>
    </source>
</evidence>
<dbReference type="Pfam" id="PF00082">
    <property type="entry name" value="Peptidase_S8"/>
    <property type="match status" value="1"/>
</dbReference>
<dbReference type="CDD" id="cd11377">
    <property type="entry name" value="Pro-peptidase_S53"/>
    <property type="match status" value="1"/>
</dbReference>
<reference evidence="18 19" key="1">
    <citation type="submission" date="2019-07" db="EMBL/GenBank/DDBJ databases">
        <title>Finished genome of Venturia effusa.</title>
        <authorList>
            <person name="Young C.A."/>
            <person name="Cox M.P."/>
            <person name="Ganley A.R.D."/>
            <person name="David W.J."/>
        </authorList>
    </citation>
    <scope>NUCLEOTIDE SEQUENCE [LARGE SCALE GENOMIC DNA]</scope>
    <source>
        <strain evidence="19">albino</strain>
    </source>
</reference>
<feature type="active site" description="Charge relay system" evidence="15">
    <location>
        <position position="277"/>
    </location>
</feature>
<dbReference type="GO" id="GO:0006508">
    <property type="term" value="P:proteolysis"/>
    <property type="evidence" value="ECO:0007669"/>
    <property type="project" value="UniProtKB-KW"/>
</dbReference>
<name>A0A517LA56_9PEZI</name>
<evidence type="ECO:0000256" key="2">
    <source>
        <dbReference type="ARBA" id="ARBA00002451"/>
    </source>
</evidence>
<feature type="binding site" evidence="15">
    <location>
        <position position="569"/>
    </location>
    <ligand>
        <name>Ca(2+)</name>
        <dbReference type="ChEBI" id="CHEBI:29108"/>
    </ligand>
</feature>
<keyword evidence="19" id="KW-1185">Reference proteome</keyword>
<keyword evidence="10 15" id="KW-0720">Serine protease</keyword>
<evidence type="ECO:0000256" key="6">
    <source>
        <dbReference type="ARBA" id="ARBA00022670"/>
    </source>
</evidence>
<comment type="cofactor">
    <cofactor evidence="15">
        <name>Ca(2+)</name>
        <dbReference type="ChEBI" id="CHEBI:29108"/>
    </cofactor>
    <text evidence="15">Binds 1 Ca(2+) ion per subunit.</text>
</comment>
<keyword evidence="7 15" id="KW-0479">Metal-binding</keyword>
<keyword evidence="8 16" id="KW-0732">Signal</keyword>
<evidence type="ECO:0000256" key="7">
    <source>
        <dbReference type="ARBA" id="ARBA00022723"/>
    </source>
</evidence>
<dbReference type="Gene3D" id="3.40.50.200">
    <property type="entry name" value="Peptidase S8/S53 domain"/>
    <property type="match status" value="1"/>
</dbReference>
<feature type="signal peptide" evidence="16">
    <location>
        <begin position="1"/>
        <end position="26"/>
    </location>
</feature>
<evidence type="ECO:0000256" key="9">
    <source>
        <dbReference type="ARBA" id="ARBA00022801"/>
    </source>
</evidence>
<dbReference type="OrthoDB" id="409122at2759"/>
<evidence type="ECO:0000256" key="14">
    <source>
        <dbReference type="ARBA" id="ARBA00023180"/>
    </source>
</evidence>
<keyword evidence="6 15" id="KW-0645">Protease</keyword>
<evidence type="ECO:0000256" key="8">
    <source>
        <dbReference type="ARBA" id="ARBA00022729"/>
    </source>
</evidence>
<evidence type="ECO:0000256" key="10">
    <source>
        <dbReference type="ARBA" id="ARBA00022825"/>
    </source>
</evidence>
<dbReference type="SMART" id="SM00944">
    <property type="entry name" value="Pro-kuma_activ"/>
    <property type="match status" value="1"/>
</dbReference>
<evidence type="ECO:0000256" key="16">
    <source>
        <dbReference type="SAM" id="SignalP"/>
    </source>
</evidence>
<evidence type="ECO:0000256" key="13">
    <source>
        <dbReference type="ARBA" id="ARBA00023145"/>
    </source>
</evidence>
<gene>
    <name evidence="18" type="ORF">FKW77_000095</name>
</gene>
<keyword evidence="14" id="KW-0325">Glycoprotein</keyword>
<evidence type="ECO:0000256" key="11">
    <source>
        <dbReference type="ARBA" id="ARBA00022837"/>
    </source>
</evidence>
<dbReference type="STRING" id="50376.A0A517LA56"/>
<dbReference type="Proteomes" id="UP000316270">
    <property type="component" value="Chromosome 8"/>
</dbReference>
<dbReference type="Pfam" id="PF09286">
    <property type="entry name" value="Pro-kuma_activ"/>
    <property type="match status" value="1"/>
</dbReference>
<organism evidence="18 19">
    <name type="scientific">Venturia effusa</name>
    <dbReference type="NCBI Taxonomy" id="50376"/>
    <lineage>
        <taxon>Eukaryota</taxon>
        <taxon>Fungi</taxon>
        <taxon>Dikarya</taxon>
        <taxon>Ascomycota</taxon>
        <taxon>Pezizomycotina</taxon>
        <taxon>Dothideomycetes</taxon>
        <taxon>Pleosporomycetidae</taxon>
        <taxon>Venturiales</taxon>
        <taxon>Venturiaceae</taxon>
        <taxon>Venturia</taxon>
    </lineage>
</organism>
<feature type="domain" description="Peptidase S53" evidence="17">
    <location>
        <begin position="203"/>
        <end position="589"/>
    </location>
</feature>
<evidence type="ECO:0000256" key="3">
    <source>
        <dbReference type="ARBA" id="ARBA00004239"/>
    </source>
</evidence>
<dbReference type="EC" id="3.4.14.10" evidence="4"/>
<dbReference type="CDD" id="cd04056">
    <property type="entry name" value="Peptidases_S53"/>
    <property type="match status" value="1"/>
</dbReference>
<keyword evidence="9 15" id="KW-0378">Hydrolase</keyword>
<feature type="binding site" evidence="15">
    <location>
        <position position="535"/>
    </location>
    <ligand>
        <name>Ca(2+)</name>
        <dbReference type="ChEBI" id="CHEBI:29108"/>
    </ligand>
</feature>
<dbReference type="EMBL" id="CP042192">
    <property type="protein sequence ID" value="QDS72513.1"/>
    <property type="molecule type" value="Genomic_DNA"/>
</dbReference>
<protein>
    <recommendedName>
        <fullName evidence="4">tripeptidyl-peptidase II</fullName>
        <ecNumber evidence="4">3.4.14.10</ecNumber>
    </recommendedName>
</protein>
<dbReference type="GO" id="GO:0004252">
    <property type="term" value="F:serine-type endopeptidase activity"/>
    <property type="evidence" value="ECO:0007669"/>
    <property type="project" value="UniProtKB-UniRule"/>
</dbReference>
<feature type="binding site" evidence="15">
    <location>
        <position position="567"/>
    </location>
    <ligand>
        <name>Ca(2+)</name>
        <dbReference type="ChEBI" id="CHEBI:29108"/>
    </ligand>
</feature>
<evidence type="ECO:0000313" key="19">
    <source>
        <dbReference type="Proteomes" id="UP000316270"/>
    </source>
</evidence>
<dbReference type="GO" id="GO:0005576">
    <property type="term" value="C:extracellular region"/>
    <property type="evidence" value="ECO:0007669"/>
    <property type="project" value="UniProtKB-SubCell"/>
</dbReference>
<dbReference type="InterPro" id="IPR050819">
    <property type="entry name" value="Tripeptidyl-peptidase_I"/>
</dbReference>
<feature type="binding site" evidence="15">
    <location>
        <position position="536"/>
    </location>
    <ligand>
        <name>Ca(2+)</name>
        <dbReference type="ChEBI" id="CHEBI:29108"/>
    </ligand>
</feature>
<evidence type="ECO:0000256" key="5">
    <source>
        <dbReference type="ARBA" id="ARBA00022525"/>
    </source>
</evidence>
<feature type="active site" description="Charge relay system" evidence="15">
    <location>
        <position position="281"/>
    </location>
</feature>
<proteinExistence type="predicted"/>
<accession>A0A517LA56</accession>
<evidence type="ECO:0000313" key="18">
    <source>
        <dbReference type="EMBL" id="QDS72513.1"/>
    </source>
</evidence>
<dbReference type="PANTHER" id="PTHR14218:SF15">
    <property type="entry name" value="TRIPEPTIDYL-PEPTIDASE 1"/>
    <property type="match status" value="1"/>
</dbReference>
<dbReference type="InterPro" id="IPR030400">
    <property type="entry name" value="Sedolisin_dom"/>
</dbReference>
<evidence type="ECO:0000259" key="17">
    <source>
        <dbReference type="PROSITE" id="PS51695"/>
    </source>
</evidence>
<comment type="subcellular location">
    <subcellularLocation>
        <location evidence="3">Secreted</location>
        <location evidence="3">Extracellular space</location>
    </subcellularLocation>
</comment>
<feature type="active site" description="Charge relay system" evidence="15">
    <location>
        <position position="493"/>
    </location>
</feature>
<evidence type="ECO:0000256" key="12">
    <source>
        <dbReference type="ARBA" id="ARBA00023026"/>
    </source>
</evidence>
<comment type="function">
    <text evidence="2">Secreted tripeptidyl-peptidase which degrades proteins at acidic pHs and is involved in virulence.</text>
</comment>
<dbReference type="AlphaFoldDB" id="A0A517LA56"/>
<dbReference type="SUPFAM" id="SSF52743">
    <property type="entry name" value="Subtilisin-like"/>
    <property type="match status" value="1"/>
</dbReference>
<dbReference type="PROSITE" id="PS51695">
    <property type="entry name" value="SEDOLISIN"/>
    <property type="match status" value="1"/>
</dbReference>
<dbReference type="InterPro" id="IPR015366">
    <property type="entry name" value="S53_propep"/>
</dbReference>
<dbReference type="InterPro" id="IPR000209">
    <property type="entry name" value="Peptidase_S8/S53_dom"/>
</dbReference>
<dbReference type="GO" id="GO:0046872">
    <property type="term" value="F:metal ion binding"/>
    <property type="evidence" value="ECO:0007669"/>
    <property type="project" value="UniProtKB-UniRule"/>
</dbReference>